<evidence type="ECO:0000256" key="6">
    <source>
        <dbReference type="RuleBase" id="RU365102"/>
    </source>
</evidence>
<dbReference type="RefSeq" id="WP_087679135.1">
    <property type="nucleotide sequence ID" value="NZ_FUWV01000012.1"/>
</dbReference>
<keyword evidence="4 6" id="KW-1133">Transmembrane helix</keyword>
<name>A0A1T4NQV0_9FIRM</name>
<comment type="caution">
    <text evidence="6">Lacks conserved residue(s) required for the propagation of feature annotation.</text>
</comment>
<evidence type="ECO:0000256" key="2">
    <source>
        <dbReference type="ARBA" id="ARBA00009190"/>
    </source>
</evidence>
<dbReference type="Pfam" id="PF01169">
    <property type="entry name" value="GDT1"/>
    <property type="match status" value="1"/>
</dbReference>
<evidence type="ECO:0000256" key="3">
    <source>
        <dbReference type="ARBA" id="ARBA00022692"/>
    </source>
</evidence>
<evidence type="ECO:0000256" key="5">
    <source>
        <dbReference type="ARBA" id="ARBA00023136"/>
    </source>
</evidence>
<gene>
    <name evidence="7" type="ORF">SAMN02745973_01754</name>
</gene>
<dbReference type="OrthoDB" id="9801356at2"/>
<organism evidence="7 8">
    <name type="scientific">Garciella nitratireducens DSM 15102</name>
    <dbReference type="NCBI Taxonomy" id="1121911"/>
    <lineage>
        <taxon>Bacteria</taxon>
        <taxon>Bacillati</taxon>
        <taxon>Bacillota</taxon>
        <taxon>Clostridia</taxon>
        <taxon>Eubacteriales</taxon>
        <taxon>Eubacteriaceae</taxon>
        <taxon>Garciella</taxon>
    </lineage>
</organism>
<proteinExistence type="inferred from homology"/>
<dbReference type="Proteomes" id="UP000196365">
    <property type="component" value="Unassembled WGS sequence"/>
</dbReference>
<dbReference type="GO" id="GO:0016020">
    <property type="term" value="C:membrane"/>
    <property type="evidence" value="ECO:0007669"/>
    <property type="project" value="UniProtKB-SubCell"/>
</dbReference>
<feature type="transmembrane region" description="Helical" evidence="6">
    <location>
        <begin position="37"/>
        <end position="57"/>
    </location>
</feature>
<evidence type="ECO:0000256" key="4">
    <source>
        <dbReference type="ARBA" id="ARBA00022989"/>
    </source>
</evidence>
<comment type="subcellular location">
    <subcellularLocation>
        <location evidence="1 6">Membrane</location>
        <topology evidence="1 6">Multi-pass membrane protein</topology>
    </subcellularLocation>
</comment>
<dbReference type="PANTHER" id="PTHR12608">
    <property type="entry name" value="TRANSMEMBRANE PROTEIN HTP-1 RELATED"/>
    <property type="match status" value="1"/>
</dbReference>
<dbReference type="GO" id="GO:0046873">
    <property type="term" value="F:metal ion transmembrane transporter activity"/>
    <property type="evidence" value="ECO:0007669"/>
    <property type="project" value="InterPro"/>
</dbReference>
<feature type="transmembrane region" description="Helical" evidence="6">
    <location>
        <begin position="69"/>
        <end position="86"/>
    </location>
</feature>
<keyword evidence="5 6" id="KW-0472">Membrane</keyword>
<evidence type="ECO:0000313" key="7">
    <source>
        <dbReference type="EMBL" id="SJZ81138.1"/>
    </source>
</evidence>
<evidence type="ECO:0000256" key="1">
    <source>
        <dbReference type="ARBA" id="ARBA00004141"/>
    </source>
</evidence>
<comment type="similarity">
    <text evidence="2 6">Belongs to the GDT1 family.</text>
</comment>
<accession>A0A1T4NQV0</accession>
<dbReference type="AlphaFoldDB" id="A0A1T4NQV0"/>
<dbReference type="EMBL" id="FUWV01000012">
    <property type="protein sequence ID" value="SJZ81138.1"/>
    <property type="molecule type" value="Genomic_DNA"/>
</dbReference>
<protein>
    <recommendedName>
        <fullName evidence="6">GDT1 family protein</fullName>
    </recommendedName>
</protein>
<reference evidence="7 8" key="1">
    <citation type="submission" date="2017-02" db="EMBL/GenBank/DDBJ databases">
        <authorList>
            <person name="Peterson S.W."/>
        </authorList>
    </citation>
    <scope>NUCLEOTIDE SEQUENCE [LARGE SCALE GENOMIC DNA]</scope>
    <source>
        <strain evidence="7 8">DSM 15102</strain>
    </source>
</reference>
<keyword evidence="3 6" id="KW-0812">Transmembrane</keyword>
<dbReference type="PANTHER" id="PTHR12608:SF1">
    <property type="entry name" value="TRANSMEMBRANE PROTEIN 165"/>
    <property type="match status" value="1"/>
</dbReference>
<keyword evidence="8" id="KW-1185">Reference proteome</keyword>
<dbReference type="InterPro" id="IPR001727">
    <property type="entry name" value="GDT1-like"/>
</dbReference>
<evidence type="ECO:0000313" key="8">
    <source>
        <dbReference type="Proteomes" id="UP000196365"/>
    </source>
</evidence>
<sequence>MDWKLFFIAFVTLFIAELGDKTQLSVFTLVSQHQKPLPIFLGASFALVLVTLIGALFGEYAAKYIPADYMRLAAGLLFLLIGLFVLKDALPAILKQWINFL</sequence>